<evidence type="ECO:0000313" key="2">
    <source>
        <dbReference type="Proteomes" id="UP000236291"/>
    </source>
</evidence>
<gene>
    <name evidence="1" type="ORF">L195_g019956</name>
</gene>
<reference evidence="1 2" key="2">
    <citation type="journal article" date="2017" name="Front. Plant Sci.">
        <title>Gene Classification and Mining of Molecular Markers Useful in Red Clover (Trifolium pratense) Breeding.</title>
        <authorList>
            <person name="Istvanek J."/>
            <person name="Dluhosova J."/>
            <person name="Dluhos P."/>
            <person name="Patkova L."/>
            <person name="Nedelnik J."/>
            <person name="Repkova J."/>
        </authorList>
    </citation>
    <scope>NUCLEOTIDE SEQUENCE [LARGE SCALE GENOMIC DNA]</scope>
    <source>
        <strain evidence="2">cv. Tatra</strain>
        <tissue evidence="1">Young leaves</tissue>
    </source>
</reference>
<name>A0A2K3N119_TRIPR</name>
<dbReference type="AlphaFoldDB" id="A0A2K3N119"/>
<dbReference type="PANTHER" id="PTHR11439">
    <property type="entry name" value="GAG-POL-RELATED RETROTRANSPOSON"/>
    <property type="match status" value="1"/>
</dbReference>
<protein>
    <submittedName>
        <fullName evidence="1">Uncharacterized protein</fullName>
    </submittedName>
</protein>
<dbReference type="Proteomes" id="UP000236291">
    <property type="component" value="Unassembled WGS sequence"/>
</dbReference>
<proteinExistence type="predicted"/>
<dbReference type="PANTHER" id="PTHR11439:SF517">
    <property type="entry name" value="CYSTEINE-RICH RLK (RECEPTOR-LIKE PROTEIN KINASE) 8"/>
    <property type="match status" value="1"/>
</dbReference>
<dbReference type="EMBL" id="ASHM01014818">
    <property type="protein sequence ID" value="PNX96743.1"/>
    <property type="molecule type" value="Genomic_DNA"/>
</dbReference>
<evidence type="ECO:0000313" key="1">
    <source>
        <dbReference type="EMBL" id="PNX96743.1"/>
    </source>
</evidence>
<comment type="caution">
    <text evidence="1">The sequence shown here is derived from an EMBL/GenBank/DDBJ whole genome shotgun (WGS) entry which is preliminary data.</text>
</comment>
<organism evidence="1 2">
    <name type="scientific">Trifolium pratense</name>
    <name type="common">Red clover</name>
    <dbReference type="NCBI Taxonomy" id="57577"/>
    <lineage>
        <taxon>Eukaryota</taxon>
        <taxon>Viridiplantae</taxon>
        <taxon>Streptophyta</taxon>
        <taxon>Embryophyta</taxon>
        <taxon>Tracheophyta</taxon>
        <taxon>Spermatophyta</taxon>
        <taxon>Magnoliopsida</taxon>
        <taxon>eudicotyledons</taxon>
        <taxon>Gunneridae</taxon>
        <taxon>Pentapetalae</taxon>
        <taxon>rosids</taxon>
        <taxon>fabids</taxon>
        <taxon>Fabales</taxon>
        <taxon>Fabaceae</taxon>
        <taxon>Papilionoideae</taxon>
        <taxon>50 kb inversion clade</taxon>
        <taxon>NPAAA clade</taxon>
        <taxon>Hologalegina</taxon>
        <taxon>IRL clade</taxon>
        <taxon>Trifolieae</taxon>
        <taxon>Trifolium</taxon>
    </lineage>
</organism>
<dbReference type="STRING" id="57577.A0A2K3N119"/>
<sequence>MRFNMDQWNKVCRPMVHRNKLIKDENGRTIDATSYRQMIGYLIYPLATRSDLTFYVCLIARYMERPTEIHLAAAKRVMRYLKGTMDLGVLYRRNGDLKLLGWSDSDYAGDLDDRKSTLGYVFMLGSSSISWS</sequence>
<accession>A0A2K3N119</accession>
<reference evidence="1 2" key="1">
    <citation type="journal article" date="2014" name="Am. J. Bot.">
        <title>Genome assembly and annotation for red clover (Trifolium pratense; Fabaceae).</title>
        <authorList>
            <person name="Istvanek J."/>
            <person name="Jaros M."/>
            <person name="Krenek A."/>
            <person name="Repkova J."/>
        </authorList>
    </citation>
    <scope>NUCLEOTIDE SEQUENCE [LARGE SCALE GENOMIC DNA]</scope>
    <source>
        <strain evidence="2">cv. Tatra</strain>
        <tissue evidence="1">Young leaves</tissue>
    </source>
</reference>